<dbReference type="InterPro" id="IPR021109">
    <property type="entry name" value="Peptidase_aspartic_dom_sf"/>
</dbReference>
<proteinExistence type="predicted"/>
<name>A0A699GGL9_TANCI</name>
<sequence>MADQRTMAEFLRASTEGYAEAIVDRYKDLLCACPHHGFTELHQLDTFYNALNLVDQDSLNPATGGNLLERSTQDVLTIIENKSKGNPGYRPLGLANQIRPPGFAQPNVQTNQNRFGLPPRFNHSNEQSYQAPALQNQNVHLTELEKVRMMNKANTKPMQTQIDMVKNELRNEMKSSIQTSLSNQTNEMKNIMASLLQINTASISGSGSLLSNTVANPKGKLKAITTRSGLVINGPTIPTPSRSIDTEVDERVEETFTDPDLVEYTIKVPPPLVQKYKPPSQREFAHFHINITLADALILMPKYHKLLKALLSSKEKLQELGNTPLNKNCSTVILEKLPKKLGDPGKFLIPCSFSELKCKILADFGASINLMPLFVWKNLGLPKFIPTRMTLELANRAICTLAGITARALIDVHGEEMILHDVDEKGCNVLFEKLLDFDSTKDLHPPLHDNLLSGSPTYFPNPLLEEFADELPPEYDDNLWFDIEFDLKEIKFLLYQDKDSSLKDSIDQKGLANLANIFVDSIPEMFIDEYALDYSSPLIFDKYDDVLEVESDAGNVYDDPFDSKGEKIKESKLLIDELDLLCDLLPLSEYDSFISQDFSKVDALPSTNNEDKIFNPAILIKEKPVEIITHVDQDKKLAIFNASLVLEDFDPPFYEPLFFIEVPKSKMLLSFSSKNEEKVFKPGIHAFEKVHSYFIPELSLQGYKVFKINQIFKSPVNIFLFYYGKDTHILVVPYHHFYPLDQFKYGGIRIPENVKTLAIGFCTQVSISSALIRESCGCAISWASKKQTCITSLTMESKFVALVATCKEAEWLQNLLLETPLWFKPMAPVSICCDSATTVAKASIQMYNGKSRQLGGHEEHEYESEKVVK</sequence>
<protein>
    <recommendedName>
        <fullName evidence="2">Reverse transcriptase domain-containing protein</fullName>
    </recommendedName>
</protein>
<dbReference type="PANTHER" id="PTHR33067">
    <property type="entry name" value="RNA-DIRECTED DNA POLYMERASE-RELATED"/>
    <property type="match status" value="1"/>
</dbReference>
<reference evidence="1" key="1">
    <citation type="journal article" date="2019" name="Sci. Rep.">
        <title>Draft genome of Tanacetum cinerariifolium, the natural source of mosquito coil.</title>
        <authorList>
            <person name="Yamashiro T."/>
            <person name="Shiraishi A."/>
            <person name="Satake H."/>
            <person name="Nakayama K."/>
        </authorList>
    </citation>
    <scope>NUCLEOTIDE SEQUENCE</scope>
</reference>
<dbReference type="Gene3D" id="2.40.70.10">
    <property type="entry name" value="Acid Proteases"/>
    <property type="match status" value="1"/>
</dbReference>
<dbReference type="EMBL" id="BKCJ010000014">
    <property type="protein sequence ID" value="GEU28697.1"/>
    <property type="molecule type" value="Genomic_DNA"/>
</dbReference>
<dbReference type="PANTHER" id="PTHR33067:SF35">
    <property type="entry name" value="ASPARTIC PEPTIDASE DDI1-TYPE DOMAIN-CONTAINING PROTEIN"/>
    <property type="match status" value="1"/>
</dbReference>
<dbReference type="CDD" id="cd00303">
    <property type="entry name" value="retropepsin_like"/>
    <property type="match status" value="1"/>
</dbReference>
<gene>
    <name evidence="1" type="ORF">Tci_000675</name>
</gene>
<comment type="caution">
    <text evidence="1">The sequence shown here is derived from an EMBL/GenBank/DDBJ whole genome shotgun (WGS) entry which is preliminary data.</text>
</comment>
<dbReference type="CDD" id="cd09272">
    <property type="entry name" value="RNase_HI_RT_Ty1"/>
    <property type="match status" value="1"/>
</dbReference>
<evidence type="ECO:0000313" key="1">
    <source>
        <dbReference type="EMBL" id="GEU28697.1"/>
    </source>
</evidence>
<evidence type="ECO:0008006" key="2">
    <source>
        <dbReference type="Google" id="ProtNLM"/>
    </source>
</evidence>
<dbReference type="AlphaFoldDB" id="A0A699GGL9"/>
<organism evidence="1">
    <name type="scientific">Tanacetum cinerariifolium</name>
    <name type="common">Dalmatian daisy</name>
    <name type="synonym">Chrysanthemum cinerariifolium</name>
    <dbReference type="NCBI Taxonomy" id="118510"/>
    <lineage>
        <taxon>Eukaryota</taxon>
        <taxon>Viridiplantae</taxon>
        <taxon>Streptophyta</taxon>
        <taxon>Embryophyta</taxon>
        <taxon>Tracheophyta</taxon>
        <taxon>Spermatophyta</taxon>
        <taxon>Magnoliopsida</taxon>
        <taxon>eudicotyledons</taxon>
        <taxon>Gunneridae</taxon>
        <taxon>Pentapetalae</taxon>
        <taxon>asterids</taxon>
        <taxon>campanulids</taxon>
        <taxon>Asterales</taxon>
        <taxon>Asteraceae</taxon>
        <taxon>Asteroideae</taxon>
        <taxon>Anthemideae</taxon>
        <taxon>Anthemidinae</taxon>
        <taxon>Tanacetum</taxon>
    </lineage>
</organism>
<accession>A0A699GGL9</accession>